<sequence length="214" mass="24623">MTDAPRGRGRPRKTESTYSDTRNDLIRSGLELLTQNGFLSTGVDAIVKNAKVPKGSFYYYFQSKEEYVQTVLGAYDSFFEHKLKKHLHDKSSPPMARMENFINDACEGMKKYEFTRGCLVGNLMQESPGLPPSFIKQLRDILDSWQNIVASCLYDALFAGDITSDVNEKQLAAIFWSGWEGAVMRAKLYCSTQPIHDFWDYFKISVRYRHEQRV</sequence>
<dbReference type="InterPro" id="IPR001647">
    <property type="entry name" value="HTH_TetR"/>
</dbReference>
<evidence type="ECO:0000256" key="5">
    <source>
        <dbReference type="SAM" id="MobiDB-lite"/>
    </source>
</evidence>
<evidence type="ECO:0000256" key="3">
    <source>
        <dbReference type="ARBA" id="ARBA00023163"/>
    </source>
</evidence>
<dbReference type="RefSeq" id="WP_123706841.1">
    <property type="nucleotide sequence ID" value="NZ_SLYQ01000002.1"/>
</dbReference>
<dbReference type="EMBL" id="SLYQ01000002">
    <property type="protein sequence ID" value="TCQ75109.1"/>
    <property type="molecule type" value="Genomic_DNA"/>
</dbReference>
<evidence type="ECO:0000313" key="8">
    <source>
        <dbReference type="Proteomes" id="UP000295263"/>
    </source>
</evidence>
<feature type="DNA-binding region" description="H-T-H motif" evidence="4">
    <location>
        <begin position="42"/>
        <end position="61"/>
    </location>
</feature>
<dbReference type="PANTHER" id="PTHR47506:SF6">
    <property type="entry name" value="HTH-TYPE TRANSCRIPTIONAL REPRESSOR NEMR"/>
    <property type="match status" value="1"/>
</dbReference>
<keyword evidence="2 4" id="KW-0238">DNA-binding</keyword>
<accession>A0ABD7QM47</accession>
<dbReference type="Pfam" id="PF16925">
    <property type="entry name" value="TetR_C_13"/>
    <property type="match status" value="1"/>
</dbReference>
<dbReference type="SUPFAM" id="SSF48498">
    <property type="entry name" value="Tetracyclin repressor-like, C-terminal domain"/>
    <property type="match status" value="1"/>
</dbReference>
<keyword evidence="1" id="KW-0805">Transcription regulation</keyword>
<dbReference type="PANTHER" id="PTHR47506">
    <property type="entry name" value="TRANSCRIPTIONAL REGULATORY PROTEIN"/>
    <property type="match status" value="1"/>
</dbReference>
<proteinExistence type="predicted"/>
<evidence type="ECO:0000256" key="4">
    <source>
        <dbReference type="PROSITE-ProRule" id="PRU00335"/>
    </source>
</evidence>
<feature type="region of interest" description="Disordered" evidence="5">
    <location>
        <begin position="1"/>
        <end position="20"/>
    </location>
</feature>
<dbReference type="SUPFAM" id="SSF46689">
    <property type="entry name" value="Homeodomain-like"/>
    <property type="match status" value="1"/>
</dbReference>
<feature type="domain" description="HTH tetR-type" evidence="6">
    <location>
        <begin position="19"/>
        <end position="79"/>
    </location>
</feature>
<dbReference type="PROSITE" id="PS50977">
    <property type="entry name" value="HTH_TETR_2"/>
    <property type="match status" value="1"/>
</dbReference>
<dbReference type="Pfam" id="PF00440">
    <property type="entry name" value="TetR_N"/>
    <property type="match status" value="1"/>
</dbReference>
<dbReference type="Proteomes" id="UP000295263">
    <property type="component" value="Unassembled WGS sequence"/>
</dbReference>
<name>A0ABD7QM47_RAOOR</name>
<dbReference type="AlphaFoldDB" id="A0ABD7QM47"/>
<dbReference type="InterPro" id="IPR009057">
    <property type="entry name" value="Homeodomain-like_sf"/>
</dbReference>
<keyword evidence="3" id="KW-0804">Transcription</keyword>
<dbReference type="PRINTS" id="PR00455">
    <property type="entry name" value="HTHTETR"/>
</dbReference>
<reference evidence="7 8" key="1">
    <citation type="submission" date="2019-03" db="EMBL/GenBank/DDBJ databases">
        <title>Genomic analyses of the natural microbiome of Caenorhabditis elegans.</title>
        <authorList>
            <person name="Samuel B."/>
        </authorList>
    </citation>
    <scope>NUCLEOTIDE SEQUENCE [LARGE SCALE GENOMIC DNA]</scope>
    <source>
        <strain evidence="7 8">JUb54</strain>
    </source>
</reference>
<gene>
    <name evidence="7" type="ORF">EC841_102219</name>
</gene>
<evidence type="ECO:0000313" key="7">
    <source>
        <dbReference type="EMBL" id="TCQ75109.1"/>
    </source>
</evidence>
<dbReference type="InterPro" id="IPR036271">
    <property type="entry name" value="Tet_transcr_reg_TetR-rel_C_sf"/>
</dbReference>
<evidence type="ECO:0000256" key="2">
    <source>
        <dbReference type="ARBA" id="ARBA00023125"/>
    </source>
</evidence>
<dbReference type="GO" id="GO:0003677">
    <property type="term" value="F:DNA binding"/>
    <property type="evidence" value="ECO:0007669"/>
    <property type="project" value="UniProtKB-UniRule"/>
</dbReference>
<dbReference type="InterPro" id="IPR011075">
    <property type="entry name" value="TetR_C"/>
</dbReference>
<comment type="caution">
    <text evidence="7">The sequence shown here is derived from an EMBL/GenBank/DDBJ whole genome shotgun (WGS) entry which is preliminary data.</text>
</comment>
<protein>
    <submittedName>
        <fullName evidence="7">TetR family transcriptional regulator</fullName>
    </submittedName>
</protein>
<evidence type="ECO:0000259" key="6">
    <source>
        <dbReference type="PROSITE" id="PS50977"/>
    </source>
</evidence>
<evidence type="ECO:0000256" key="1">
    <source>
        <dbReference type="ARBA" id="ARBA00023015"/>
    </source>
</evidence>
<organism evidence="7 8">
    <name type="scientific">Raoultella ornithinolytica</name>
    <name type="common">Klebsiella ornithinolytica</name>
    <dbReference type="NCBI Taxonomy" id="54291"/>
    <lineage>
        <taxon>Bacteria</taxon>
        <taxon>Pseudomonadati</taxon>
        <taxon>Pseudomonadota</taxon>
        <taxon>Gammaproteobacteria</taxon>
        <taxon>Enterobacterales</taxon>
        <taxon>Enterobacteriaceae</taxon>
        <taxon>Klebsiella/Raoultella group</taxon>
        <taxon>Raoultella</taxon>
    </lineage>
</organism>
<dbReference type="Gene3D" id="1.10.357.10">
    <property type="entry name" value="Tetracycline Repressor, domain 2"/>
    <property type="match status" value="1"/>
</dbReference>